<dbReference type="InterPro" id="IPR036412">
    <property type="entry name" value="HAD-like_sf"/>
</dbReference>
<dbReference type="InterPro" id="IPR006439">
    <property type="entry name" value="HAD-SF_hydro_IA"/>
</dbReference>
<dbReference type="SUPFAM" id="SSF56784">
    <property type="entry name" value="HAD-like"/>
    <property type="match status" value="1"/>
</dbReference>
<proteinExistence type="predicted"/>
<dbReference type="PANTHER" id="PTHR43611:SF3">
    <property type="entry name" value="FLAVIN MONONUCLEOTIDE HYDROLASE 1, CHLOROPLATIC"/>
    <property type="match status" value="1"/>
</dbReference>
<dbReference type="EMBL" id="JAALFG010000001">
    <property type="protein sequence ID" value="NGP16792.1"/>
    <property type="molecule type" value="Genomic_DNA"/>
</dbReference>
<dbReference type="AlphaFoldDB" id="A0A6M1SMM4"/>
<evidence type="ECO:0000313" key="1">
    <source>
        <dbReference type="EMBL" id="NGP16792.1"/>
    </source>
</evidence>
<name>A0A6M1SMM4_9HYPH</name>
<accession>A0A6M1SMM4</accession>
<dbReference type="Gene3D" id="3.40.50.1000">
    <property type="entry name" value="HAD superfamily/HAD-like"/>
    <property type="match status" value="1"/>
</dbReference>
<keyword evidence="2" id="KW-1185">Reference proteome</keyword>
<dbReference type="Pfam" id="PF00702">
    <property type="entry name" value="Hydrolase"/>
    <property type="match status" value="1"/>
</dbReference>
<gene>
    <name evidence="1" type="ORF">G5575_03010</name>
</gene>
<dbReference type="GO" id="GO:0016787">
    <property type="term" value="F:hydrolase activity"/>
    <property type="evidence" value="ECO:0007669"/>
    <property type="project" value="UniProtKB-KW"/>
</dbReference>
<dbReference type="Proteomes" id="UP000474802">
    <property type="component" value="Unassembled WGS sequence"/>
</dbReference>
<dbReference type="PANTHER" id="PTHR43611">
    <property type="entry name" value="ALPHA-D-GLUCOSE 1-PHOSPHATE PHOSPHATASE"/>
    <property type="match status" value="1"/>
</dbReference>
<dbReference type="PRINTS" id="PR00413">
    <property type="entry name" value="HADHALOGNASE"/>
</dbReference>
<organism evidence="1 2">
    <name type="scientific">Devosia aurantiaca</name>
    <dbReference type="NCBI Taxonomy" id="2714858"/>
    <lineage>
        <taxon>Bacteria</taxon>
        <taxon>Pseudomonadati</taxon>
        <taxon>Pseudomonadota</taxon>
        <taxon>Alphaproteobacteria</taxon>
        <taxon>Hyphomicrobiales</taxon>
        <taxon>Devosiaceae</taxon>
        <taxon>Devosia</taxon>
    </lineage>
</organism>
<dbReference type="NCBIfam" id="TIGR01509">
    <property type="entry name" value="HAD-SF-IA-v3"/>
    <property type="match status" value="1"/>
</dbReference>
<reference evidence="1 2" key="1">
    <citation type="submission" date="2020-02" db="EMBL/GenBank/DDBJ databases">
        <authorList>
            <person name="Khan S.A."/>
            <person name="Jeon C.O."/>
            <person name="Chun B.H."/>
        </authorList>
    </citation>
    <scope>NUCLEOTIDE SEQUENCE [LARGE SCALE GENOMIC DNA]</scope>
    <source>
        <strain evidence="1 2">H239</strain>
    </source>
</reference>
<keyword evidence="1" id="KW-0378">Hydrolase</keyword>
<evidence type="ECO:0000313" key="2">
    <source>
        <dbReference type="Proteomes" id="UP000474802"/>
    </source>
</evidence>
<dbReference type="SFLD" id="SFLDS00003">
    <property type="entry name" value="Haloacid_Dehalogenase"/>
    <property type="match status" value="1"/>
</dbReference>
<sequence>MKVVLLDVDGVLVTGRDQYGKHLIPDLERDFGIPPRRLKREFFERSWPDIVTGKKPLLPELGRVLARTAPSVEPEALLDHWLRYEAHIDEQLLSDVAALRAKGTPVYFATNQEHHRARYLMEELGFAGHVDGMFYSAELGHRKPDRGFFRAVQRALSDTASDVVLVDDRQANVTAARRFGWRAIHWMEGMSLTEQLGKIEHMARPG</sequence>
<dbReference type="RefSeq" id="WP_164533027.1">
    <property type="nucleotide sequence ID" value="NZ_JAALFG010000001.1"/>
</dbReference>
<comment type="caution">
    <text evidence="1">The sequence shown here is derived from an EMBL/GenBank/DDBJ whole genome shotgun (WGS) entry which is preliminary data.</text>
</comment>
<protein>
    <submittedName>
        <fullName evidence="1">HAD-IA family hydrolase</fullName>
    </submittedName>
</protein>
<dbReference type="InterPro" id="IPR023214">
    <property type="entry name" value="HAD_sf"/>
</dbReference>
<dbReference type="SFLD" id="SFLDG01129">
    <property type="entry name" value="C1.5:_HAD__Beta-PGM__Phosphata"/>
    <property type="match status" value="1"/>
</dbReference>
<reference evidence="1 2" key="2">
    <citation type="submission" date="2020-03" db="EMBL/GenBank/DDBJ databases">
        <title>Devosia chinhatensis sp. nov., isolated from a hexachlorocyclohexane (HCH) dump site in India.</title>
        <authorList>
            <person name="Kumar M."/>
            <person name="Lal R."/>
        </authorList>
    </citation>
    <scope>NUCLEOTIDE SEQUENCE [LARGE SCALE GENOMIC DNA]</scope>
    <source>
        <strain evidence="1 2">H239</strain>
    </source>
</reference>